<sequence length="216" mass="24939">MKPLLIILILSLCLSCGSDKELQLAEIQHSEIKEVLDVSPAYIFYNTKAEDSVELNKQNLISTTNWLVNIDKRLTLQQAIPVVIGLQEKKRNASHKKKGVKNYFTAFNPEVKNLRFIEFTKVHYHVNTTIEAYVKTLDDQAEVLTFNRNDVTFQEKQLTVDAFVNRLKTAPNQGHVFVLNFENQLSFQEYLHIKDLLLTVKNTAVLIHTNEFIYKS</sequence>
<dbReference type="AlphaFoldDB" id="A0A9X0YLH2"/>
<proteinExistence type="predicted"/>
<dbReference type="EMBL" id="JAGGJQ010000003">
    <property type="protein sequence ID" value="MBP1839429.1"/>
    <property type="molecule type" value="Genomic_DNA"/>
</dbReference>
<dbReference type="OrthoDB" id="1148707at2"/>
<comment type="caution">
    <text evidence="1">The sequence shown here is derived from an EMBL/GenBank/DDBJ whole genome shotgun (WGS) entry which is preliminary data.</text>
</comment>
<dbReference type="Proteomes" id="UP001138672">
    <property type="component" value="Unassembled WGS sequence"/>
</dbReference>
<evidence type="ECO:0000313" key="2">
    <source>
        <dbReference type="EMBL" id="MDQ0334733.1"/>
    </source>
</evidence>
<name>A0A9X0YLH2_9FLAO</name>
<dbReference type="RefSeq" id="WP_057778063.1">
    <property type="nucleotide sequence ID" value="NZ_JAGGJQ010000003.1"/>
</dbReference>
<keyword evidence="4" id="KW-1185">Reference proteome</keyword>
<accession>A0A9X0YLH2</accession>
<evidence type="ECO:0000313" key="4">
    <source>
        <dbReference type="Proteomes" id="UP001231587"/>
    </source>
</evidence>
<dbReference type="Proteomes" id="UP001231587">
    <property type="component" value="Unassembled WGS sequence"/>
</dbReference>
<organism evidence="1 3">
    <name type="scientific">Formosa algae</name>
    <dbReference type="NCBI Taxonomy" id="225843"/>
    <lineage>
        <taxon>Bacteria</taxon>
        <taxon>Pseudomonadati</taxon>
        <taxon>Bacteroidota</taxon>
        <taxon>Flavobacteriia</taxon>
        <taxon>Flavobacteriales</taxon>
        <taxon>Flavobacteriaceae</taxon>
        <taxon>Formosa</taxon>
    </lineage>
</organism>
<protein>
    <submittedName>
        <fullName evidence="1">Biopolymer transport protein ExbD</fullName>
    </submittedName>
</protein>
<gene>
    <name evidence="1" type="ORF">J2Z56_001340</name>
    <name evidence="2" type="ORF">J2Z57_001166</name>
</gene>
<evidence type="ECO:0000313" key="1">
    <source>
        <dbReference type="EMBL" id="MBP1839429.1"/>
    </source>
</evidence>
<dbReference type="EMBL" id="JAUSUU010000003">
    <property type="protein sequence ID" value="MDQ0334733.1"/>
    <property type="molecule type" value="Genomic_DNA"/>
</dbReference>
<reference evidence="1" key="1">
    <citation type="submission" date="2021-03" db="EMBL/GenBank/DDBJ databases">
        <title>Genomic Encyclopedia of Type Strains, Phase IV (KMG-IV): sequencing the most valuable type-strain genomes for metagenomic binning, comparative biology and taxonomic classification.</title>
        <authorList>
            <person name="Goeker M."/>
        </authorList>
    </citation>
    <scope>NUCLEOTIDE SEQUENCE</scope>
    <source>
        <strain evidence="1">DSM 15523</strain>
        <strain evidence="2 4">DSM 16476</strain>
    </source>
</reference>
<evidence type="ECO:0000313" key="3">
    <source>
        <dbReference type="Proteomes" id="UP001138672"/>
    </source>
</evidence>